<accession>A0ABD0P3S8</accession>
<evidence type="ECO:0008006" key="4">
    <source>
        <dbReference type="Google" id="ProtNLM"/>
    </source>
</evidence>
<feature type="non-terminal residue" evidence="2">
    <location>
        <position position="52"/>
    </location>
</feature>
<feature type="signal peptide" evidence="1">
    <location>
        <begin position="1"/>
        <end position="16"/>
    </location>
</feature>
<protein>
    <recommendedName>
        <fullName evidence="4">Somatolactin</fullName>
    </recommendedName>
</protein>
<evidence type="ECO:0000313" key="2">
    <source>
        <dbReference type="EMBL" id="KAL0168699.1"/>
    </source>
</evidence>
<keyword evidence="3" id="KW-1185">Reference proteome</keyword>
<dbReference type="AlphaFoldDB" id="A0ABD0P3S8"/>
<name>A0ABD0P3S8_CIRMR</name>
<feature type="non-terminal residue" evidence="2">
    <location>
        <position position="1"/>
    </location>
</feature>
<evidence type="ECO:0000256" key="1">
    <source>
        <dbReference type="SAM" id="SignalP"/>
    </source>
</evidence>
<keyword evidence="1" id="KW-0732">Signal</keyword>
<organism evidence="2 3">
    <name type="scientific">Cirrhinus mrigala</name>
    <name type="common">Mrigala</name>
    <dbReference type="NCBI Taxonomy" id="683832"/>
    <lineage>
        <taxon>Eukaryota</taxon>
        <taxon>Metazoa</taxon>
        <taxon>Chordata</taxon>
        <taxon>Craniata</taxon>
        <taxon>Vertebrata</taxon>
        <taxon>Euteleostomi</taxon>
        <taxon>Actinopterygii</taxon>
        <taxon>Neopterygii</taxon>
        <taxon>Teleostei</taxon>
        <taxon>Ostariophysi</taxon>
        <taxon>Cypriniformes</taxon>
        <taxon>Cyprinidae</taxon>
        <taxon>Labeoninae</taxon>
        <taxon>Labeonini</taxon>
        <taxon>Cirrhinus</taxon>
    </lineage>
</organism>
<comment type="caution">
    <text evidence="2">The sequence shown here is derived from an EMBL/GenBank/DDBJ whole genome shotgun (WGS) entry which is preliminary data.</text>
</comment>
<gene>
    <name evidence="2" type="ORF">M9458_036921</name>
</gene>
<dbReference type="Proteomes" id="UP001529510">
    <property type="component" value="Unassembled WGS sequence"/>
</dbReference>
<feature type="chain" id="PRO_5044782091" description="Somatolactin" evidence="1">
    <location>
        <begin position="17"/>
        <end position="52"/>
    </location>
</feature>
<reference evidence="2 3" key="1">
    <citation type="submission" date="2024-05" db="EMBL/GenBank/DDBJ databases">
        <title>Genome sequencing and assembly of Indian major carp, Cirrhinus mrigala (Hamilton, 1822).</title>
        <authorList>
            <person name="Mohindra V."/>
            <person name="Chowdhury L.M."/>
            <person name="Lal K."/>
            <person name="Jena J.K."/>
        </authorList>
    </citation>
    <scope>NUCLEOTIDE SEQUENCE [LARGE SCALE GENOMIC DNA]</scope>
    <source>
        <strain evidence="2">CM1030</strain>
        <tissue evidence="2">Blood</tissue>
    </source>
</reference>
<dbReference type="EMBL" id="JAMKFB020000018">
    <property type="protein sequence ID" value="KAL0168699.1"/>
    <property type="molecule type" value="Genomic_DNA"/>
</dbReference>
<proteinExistence type="predicted"/>
<sequence>AWLCCVSLWPCWLSHAVPLDCKDETGSLSQCTSISQEKLLDRVIQHAELIYR</sequence>
<evidence type="ECO:0000313" key="3">
    <source>
        <dbReference type="Proteomes" id="UP001529510"/>
    </source>
</evidence>